<evidence type="ECO:0000256" key="2">
    <source>
        <dbReference type="ARBA" id="ARBA00050776"/>
    </source>
</evidence>
<reference evidence="3 4" key="1">
    <citation type="submission" date="2011-06" db="EMBL/GenBank/DDBJ databases">
        <authorList>
            <person name="Harkins D.M."/>
            <person name="Madupu R."/>
            <person name="Durkin A.S."/>
            <person name="Torralba M."/>
            <person name="Methe B."/>
            <person name="Sutton G.G."/>
            <person name="Nelson K.E."/>
        </authorList>
    </citation>
    <scope>NUCLEOTIDE SEQUENCE [LARGE SCALE GENOMIC DNA]</scope>
    <source>
        <strain evidence="3 4">SK1060</strain>
    </source>
</reference>
<dbReference type="EMBL" id="AFUP01000001">
    <property type="protein sequence ID" value="EGV10914.1"/>
    <property type="molecule type" value="Genomic_DNA"/>
</dbReference>
<dbReference type="InterPro" id="IPR015424">
    <property type="entry name" value="PyrdxlP-dep_Trfase"/>
</dbReference>
<dbReference type="PANTHER" id="PTHR11601">
    <property type="entry name" value="CYSTEINE DESULFURYLASE FAMILY MEMBER"/>
    <property type="match status" value="1"/>
</dbReference>
<protein>
    <submittedName>
        <fullName evidence="3">Aminotransferase, class V domain protein</fullName>
    </submittedName>
</protein>
<accession>F9P5K0</accession>
<keyword evidence="3" id="KW-0032">Aminotransferase</keyword>
<dbReference type="PROSITE" id="PS51257">
    <property type="entry name" value="PROKAR_LIPOPROTEIN"/>
    <property type="match status" value="1"/>
</dbReference>
<comment type="catalytic activity">
    <reaction evidence="2">
        <text>(sulfur carrier)-H + L-cysteine = (sulfur carrier)-SH + L-alanine</text>
        <dbReference type="Rhea" id="RHEA:43892"/>
        <dbReference type="Rhea" id="RHEA-COMP:14737"/>
        <dbReference type="Rhea" id="RHEA-COMP:14739"/>
        <dbReference type="ChEBI" id="CHEBI:29917"/>
        <dbReference type="ChEBI" id="CHEBI:35235"/>
        <dbReference type="ChEBI" id="CHEBI:57972"/>
        <dbReference type="ChEBI" id="CHEBI:64428"/>
        <dbReference type="EC" id="2.8.1.7"/>
    </reaction>
</comment>
<dbReference type="Proteomes" id="UP000003287">
    <property type="component" value="Unassembled WGS sequence"/>
</dbReference>
<evidence type="ECO:0000313" key="3">
    <source>
        <dbReference type="EMBL" id="EGV10914.1"/>
    </source>
</evidence>
<sequence length="68" mass="7346">MRLDLAGISISTGSACTAGTVEPSHVLEAFYGSDSERLKESIRISFSEQNTSEEVHQFTTILKEILGG</sequence>
<gene>
    <name evidence="3" type="ORF">HMPREF1042_0754</name>
</gene>
<dbReference type="GO" id="GO:0031071">
    <property type="term" value="F:cysteine desulfurase activity"/>
    <property type="evidence" value="ECO:0007669"/>
    <property type="project" value="UniProtKB-EC"/>
</dbReference>
<dbReference type="eggNOG" id="COG1104">
    <property type="taxonomic scope" value="Bacteria"/>
</dbReference>
<dbReference type="GO" id="GO:0008483">
    <property type="term" value="F:transaminase activity"/>
    <property type="evidence" value="ECO:0007669"/>
    <property type="project" value="UniProtKB-KW"/>
</dbReference>
<name>F9P5K0_STRCV</name>
<dbReference type="AlphaFoldDB" id="F9P5K0"/>
<evidence type="ECO:0000256" key="1">
    <source>
        <dbReference type="ARBA" id="ARBA00001933"/>
    </source>
</evidence>
<organism evidence="3 4">
    <name type="scientific">Streptococcus constellatus subsp. pharyngis SK1060 = CCUG 46377</name>
    <dbReference type="NCBI Taxonomy" id="1035184"/>
    <lineage>
        <taxon>Bacteria</taxon>
        <taxon>Bacillati</taxon>
        <taxon>Bacillota</taxon>
        <taxon>Bacilli</taxon>
        <taxon>Lactobacillales</taxon>
        <taxon>Streptococcaceae</taxon>
        <taxon>Streptococcus</taxon>
        <taxon>Streptococcus anginosus group</taxon>
    </lineage>
</organism>
<dbReference type="Gene3D" id="3.90.1150.10">
    <property type="entry name" value="Aspartate Aminotransferase, domain 1"/>
    <property type="match status" value="1"/>
</dbReference>
<proteinExistence type="predicted"/>
<keyword evidence="3" id="KW-0808">Transferase</keyword>
<dbReference type="PANTHER" id="PTHR11601:SF34">
    <property type="entry name" value="CYSTEINE DESULFURASE"/>
    <property type="match status" value="1"/>
</dbReference>
<dbReference type="SUPFAM" id="SSF53383">
    <property type="entry name" value="PLP-dependent transferases"/>
    <property type="match status" value="1"/>
</dbReference>
<evidence type="ECO:0000313" key="4">
    <source>
        <dbReference type="Proteomes" id="UP000003287"/>
    </source>
</evidence>
<dbReference type="InterPro" id="IPR015422">
    <property type="entry name" value="PyrdxlP-dep_Trfase_small"/>
</dbReference>
<comment type="cofactor">
    <cofactor evidence="1">
        <name>pyridoxal 5'-phosphate</name>
        <dbReference type="ChEBI" id="CHEBI:597326"/>
    </cofactor>
</comment>